<organism evidence="1 2">
    <name type="scientific">Quercus lobata</name>
    <name type="common">Valley oak</name>
    <dbReference type="NCBI Taxonomy" id="97700"/>
    <lineage>
        <taxon>Eukaryota</taxon>
        <taxon>Viridiplantae</taxon>
        <taxon>Streptophyta</taxon>
        <taxon>Embryophyta</taxon>
        <taxon>Tracheophyta</taxon>
        <taxon>Spermatophyta</taxon>
        <taxon>Magnoliopsida</taxon>
        <taxon>eudicotyledons</taxon>
        <taxon>Gunneridae</taxon>
        <taxon>Pentapetalae</taxon>
        <taxon>rosids</taxon>
        <taxon>fabids</taxon>
        <taxon>Fagales</taxon>
        <taxon>Fagaceae</taxon>
        <taxon>Quercus</taxon>
    </lineage>
</organism>
<evidence type="ECO:0000313" key="1">
    <source>
        <dbReference type="EnsemblPlants" id="QL05p026767:mrna:CDS:1"/>
    </source>
</evidence>
<evidence type="ECO:0008006" key="3">
    <source>
        <dbReference type="Google" id="ProtNLM"/>
    </source>
</evidence>
<dbReference type="EMBL" id="LRBV02000005">
    <property type="status" value="NOT_ANNOTATED_CDS"/>
    <property type="molecule type" value="Genomic_DNA"/>
</dbReference>
<name>A0A7N2LMM4_QUELO</name>
<evidence type="ECO:0000313" key="2">
    <source>
        <dbReference type="Proteomes" id="UP000594261"/>
    </source>
</evidence>
<dbReference type="OMA" id="CHCCKSA"/>
<accession>A0A7N2LMM4</accession>
<protein>
    <recommendedName>
        <fullName evidence="3">Reverse transcriptase zinc-binding domain-containing protein</fullName>
    </recommendedName>
</protein>
<reference evidence="1" key="2">
    <citation type="submission" date="2021-01" db="UniProtKB">
        <authorList>
            <consortium name="EnsemblPlants"/>
        </authorList>
    </citation>
    <scope>IDENTIFICATION</scope>
</reference>
<dbReference type="EnsemblPlants" id="QL05p026767:mrna">
    <property type="protein sequence ID" value="QL05p026767:mrna:CDS:1"/>
    <property type="gene ID" value="QL05p026767"/>
</dbReference>
<dbReference type="InParanoid" id="A0A7N2LMM4"/>
<dbReference type="AlphaFoldDB" id="A0A7N2LMM4"/>
<reference evidence="1 2" key="1">
    <citation type="journal article" date="2016" name="G3 (Bethesda)">
        <title>First Draft Assembly and Annotation of the Genome of a California Endemic Oak Quercus lobata Nee (Fagaceae).</title>
        <authorList>
            <person name="Sork V.L."/>
            <person name="Fitz-Gibbon S.T."/>
            <person name="Puiu D."/>
            <person name="Crepeau M."/>
            <person name="Gugger P.F."/>
            <person name="Sherman R."/>
            <person name="Stevens K."/>
            <person name="Langley C.H."/>
            <person name="Pellegrini M."/>
            <person name="Salzberg S.L."/>
        </authorList>
    </citation>
    <scope>NUCLEOTIDE SEQUENCE [LARGE SCALE GENOMIC DNA]</scope>
    <source>
        <strain evidence="1 2">cv. SW786</strain>
    </source>
</reference>
<sequence length="139" mass="15982">MCHCCKSAPEDAAHALWECGAAQDVWAGSLTVFQKFPTNQFDFMQLFEALANRLSTTKLELFLVQVWIIWNQRNVVVHGGQMKDSRWLTNRAAKLLEEYKKAQANMVITNVTPSRNYWQPPPQDVYKLNFDAAIFSDLN</sequence>
<dbReference type="Proteomes" id="UP000594261">
    <property type="component" value="Chromosome 5"/>
</dbReference>
<dbReference type="Gramene" id="QL05p026767:mrna">
    <property type="protein sequence ID" value="QL05p026767:mrna:CDS:1"/>
    <property type="gene ID" value="QL05p026767"/>
</dbReference>
<proteinExistence type="predicted"/>
<keyword evidence="2" id="KW-1185">Reference proteome</keyword>